<protein>
    <recommendedName>
        <fullName evidence="4">FAD-binding PCMH-type domain-containing protein</fullName>
    </recommendedName>
</protein>
<dbReference type="EMBL" id="JAUIRO010000005">
    <property type="protein sequence ID" value="KAK0714034.1"/>
    <property type="molecule type" value="Genomic_DNA"/>
</dbReference>
<dbReference type="InterPro" id="IPR012951">
    <property type="entry name" value="BBE"/>
</dbReference>
<dbReference type="GO" id="GO:0071949">
    <property type="term" value="F:FAD binding"/>
    <property type="evidence" value="ECO:0007669"/>
    <property type="project" value="InterPro"/>
</dbReference>
<keyword evidence="2" id="KW-0560">Oxidoreductase</keyword>
<dbReference type="Proteomes" id="UP001172101">
    <property type="component" value="Unassembled WGS sequence"/>
</dbReference>
<feature type="signal peptide" evidence="3">
    <location>
        <begin position="1"/>
        <end position="18"/>
    </location>
</feature>
<dbReference type="InterPro" id="IPR016169">
    <property type="entry name" value="FAD-bd_PCMH_sub2"/>
</dbReference>
<dbReference type="InterPro" id="IPR006094">
    <property type="entry name" value="Oxid_FAD_bind_N"/>
</dbReference>
<dbReference type="GO" id="GO:0016491">
    <property type="term" value="F:oxidoreductase activity"/>
    <property type="evidence" value="ECO:0007669"/>
    <property type="project" value="UniProtKB-KW"/>
</dbReference>
<dbReference type="GeneID" id="85329057"/>
<dbReference type="Pfam" id="PF01565">
    <property type="entry name" value="FAD_binding_4"/>
    <property type="match status" value="1"/>
</dbReference>
<dbReference type="PROSITE" id="PS51387">
    <property type="entry name" value="FAD_PCMH"/>
    <property type="match status" value="1"/>
</dbReference>
<keyword evidence="3" id="KW-0732">Signal</keyword>
<evidence type="ECO:0000256" key="3">
    <source>
        <dbReference type="SAM" id="SignalP"/>
    </source>
</evidence>
<sequence>MHALVAAVMAALAGTGQASSLFPFETIQLSRADIGNFSALNFGDLHATQPNNDAPSCRAWPGSQDWPSDAEWKQLNVTLGGALLRPEPVGSACYQGEAYNAGTCRYLVQQAGRTHFWIDDPLSVLTQWPQGNTCPAVLNAKGNCTRGGSPEYVVKAGSVKDVQAAVNFARNKNVRLVIKNTGHDFGGRSTGAGSLSIWVHNLKSFDFVPEYASDVYTGMAVRVGAGVESWELFNHMADHNITVVSPGGSTVGAVGGWLASGGHGILTSKYGLGADQALALNIVTPDGQFATADSKTNRDLFWALRGGGPITVAGTYGVVTSVVLKAHAPISVTSMPVTFSVGQGTSQPASPFPDFNFTSPLNFTGFNFTGFNFTFPNITGFNFTFPNITGGFNGSFPGFGSPPAALSSVETFWKGVSITYRFNPRVIDAGGYCYSYIYPLGNNSFSFTSSASIPGLDNSAVTTLMQPLYDELNAAGIKAAMPTLSTFSSFPYAGGSPFRQTGGGDSPVNTRYRSRLFPRANWADDALFASTFAAIRRAVDVGGYTFHGIAYGPTLAVAGSPGADSAVNPAWRSAVLHGSLMQVQPAALTAAQARAFDADVEAYVDAWRAVTHGSGAYMAEGDPAEPNWQQSFYGADNYPRLLEIKRRYDPWGIFWARTTVGSESWDVQTVDGYPNSQNGRLCRVSSV</sequence>
<keyword evidence="6" id="KW-1185">Reference proteome</keyword>
<proteinExistence type="inferred from homology"/>
<accession>A0AA40DS09</accession>
<name>A0AA40DS09_9PEZI</name>
<dbReference type="RefSeq" id="XP_060295356.1">
    <property type="nucleotide sequence ID" value="XM_060445787.1"/>
</dbReference>
<dbReference type="Pfam" id="PF08031">
    <property type="entry name" value="BBE"/>
    <property type="match status" value="1"/>
</dbReference>
<evidence type="ECO:0000256" key="2">
    <source>
        <dbReference type="ARBA" id="ARBA00023002"/>
    </source>
</evidence>
<dbReference type="Gene3D" id="3.40.462.20">
    <property type="match status" value="1"/>
</dbReference>
<dbReference type="PANTHER" id="PTHR13878">
    <property type="entry name" value="GULONOLACTONE OXIDASE"/>
    <property type="match status" value="1"/>
</dbReference>
<evidence type="ECO:0000313" key="5">
    <source>
        <dbReference type="EMBL" id="KAK0714034.1"/>
    </source>
</evidence>
<evidence type="ECO:0000259" key="4">
    <source>
        <dbReference type="PROSITE" id="PS51387"/>
    </source>
</evidence>
<gene>
    <name evidence="5" type="ORF">B0T26DRAFT_754075</name>
</gene>
<feature type="domain" description="FAD-binding PCMH-type" evidence="4">
    <location>
        <begin position="145"/>
        <end position="329"/>
    </location>
</feature>
<dbReference type="InterPro" id="IPR036318">
    <property type="entry name" value="FAD-bd_PCMH-like_sf"/>
</dbReference>
<dbReference type="SUPFAM" id="SSF56176">
    <property type="entry name" value="FAD-binding/transporter-associated domain-like"/>
    <property type="match status" value="1"/>
</dbReference>
<feature type="chain" id="PRO_5041290874" description="FAD-binding PCMH-type domain-containing protein" evidence="3">
    <location>
        <begin position="19"/>
        <end position="687"/>
    </location>
</feature>
<reference evidence="5" key="1">
    <citation type="submission" date="2023-06" db="EMBL/GenBank/DDBJ databases">
        <title>Genome-scale phylogeny and comparative genomics of the fungal order Sordariales.</title>
        <authorList>
            <consortium name="Lawrence Berkeley National Laboratory"/>
            <person name="Hensen N."/>
            <person name="Bonometti L."/>
            <person name="Westerberg I."/>
            <person name="Brannstrom I.O."/>
            <person name="Guillou S."/>
            <person name="Cros-Aarteil S."/>
            <person name="Calhoun S."/>
            <person name="Haridas S."/>
            <person name="Kuo A."/>
            <person name="Mondo S."/>
            <person name="Pangilinan J."/>
            <person name="Riley R."/>
            <person name="LaButti K."/>
            <person name="Andreopoulos B."/>
            <person name="Lipzen A."/>
            <person name="Chen C."/>
            <person name="Yanf M."/>
            <person name="Daum C."/>
            <person name="Ng V."/>
            <person name="Clum A."/>
            <person name="Steindorff A."/>
            <person name="Ohm R."/>
            <person name="Martin F."/>
            <person name="Silar P."/>
            <person name="Natvig D."/>
            <person name="Lalanne C."/>
            <person name="Gautier V."/>
            <person name="Ament-velasquez S.L."/>
            <person name="Kruys A."/>
            <person name="Hutchinson M.I."/>
            <person name="Powell A.J."/>
            <person name="Barry K."/>
            <person name="Miller A.N."/>
            <person name="Grigoriev I.V."/>
            <person name="Debuchy R."/>
            <person name="Gladieux P."/>
            <person name="Thoren M.H."/>
            <person name="Johannesson H."/>
        </authorList>
    </citation>
    <scope>NUCLEOTIDE SEQUENCE</scope>
    <source>
        <strain evidence="5">SMH2392-1A</strain>
    </source>
</reference>
<evidence type="ECO:0000256" key="1">
    <source>
        <dbReference type="ARBA" id="ARBA00005466"/>
    </source>
</evidence>
<organism evidence="5 6">
    <name type="scientific">Lasiosphaeria miniovina</name>
    <dbReference type="NCBI Taxonomy" id="1954250"/>
    <lineage>
        <taxon>Eukaryota</taxon>
        <taxon>Fungi</taxon>
        <taxon>Dikarya</taxon>
        <taxon>Ascomycota</taxon>
        <taxon>Pezizomycotina</taxon>
        <taxon>Sordariomycetes</taxon>
        <taxon>Sordariomycetidae</taxon>
        <taxon>Sordariales</taxon>
        <taxon>Lasiosphaeriaceae</taxon>
        <taxon>Lasiosphaeria</taxon>
    </lineage>
</organism>
<dbReference type="InterPro" id="IPR016166">
    <property type="entry name" value="FAD-bd_PCMH"/>
</dbReference>
<dbReference type="PANTHER" id="PTHR13878:SF91">
    <property type="entry name" value="FAD BINDING DOMAIN PROTEIN (AFU_ORTHOLOGUE AFUA_6G12070)-RELATED"/>
    <property type="match status" value="1"/>
</dbReference>
<evidence type="ECO:0000313" key="6">
    <source>
        <dbReference type="Proteomes" id="UP001172101"/>
    </source>
</evidence>
<comment type="similarity">
    <text evidence="1">Belongs to the oxygen-dependent FAD-linked oxidoreductase family.</text>
</comment>
<dbReference type="AlphaFoldDB" id="A0AA40DS09"/>
<dbReference type="Gene3D" id="3.30.465.10">
    <property type="match status" value="2"/>
</dbReference>
<comment type="caution">
    <text evidence="5">The sequence shown here is derived from an EMBL/GenBank/DDBJ whole genome shotgun (WGS) entry which is preliminary data.</text>
</comment>
<dbReference type="InterPro" id="IPR050432">
    <property type="entry name" value="FAD-linked_Oxidoreductases_BP"/>
</dbReference>